<dbReference type="InterPro" id="IPR017927">
    <property type="entry name" value="FAD-bd_FR_type"/>
</dbReference>
<feature type="binding site" evidence="1">
    <location>
        <position position="242"/>
    </location>
    <ligand>
        <name>[2Fe-2S] cluster</name>
        <dbReference type="ChEBI" id="CHEBI:190135"/>
    </ligand>
</feature>
<feature type="binding site" evidence="1">
    <location>
        <position position="253"/>
    </location>
    <ligand>
        <name>[2Fe-2S] cluster</name>
        <dbReference type="ChEBI" id="CHEBI:190135"/>
    </ligand>
</feature>
<accession>A0A2M7FYX7</accession>
<dbReference type="InterPro" id="IPR001433">
    <property type="entry name" value="OxRdtase_FAD/NAD-bd"/>
</dbReference>
<dbReference type="Pfam" id="PF10418">
    <property type="entry name" value="DHODB_Fe-S_bind"/>
    <property type="match status" value="1"/>
</dbReference>
<dbReference type="InterPro" id="IPR017938">
    <property type="entry name" value="Riboflavin_synthase-like_b-brl"/>
</dbReference>
<dbReference type="PIRSF" id="PIRSF006816">
    <property type="entry name" value="Cyc3_hyd_g"/>
    <property type="match status" value="1"/>
</dbReference>
<protein>
    <submittedName>
        <fullName evidence="3">Ni/Fe hydrogenase subunit gamma</fullName>
    </submittedName>
</protein>
<feature type="binding site" evidence="1">
    <location>
        <position position="237"/>
    </location>
    <ligand>
        <name>[2Fe-2S] cluster</name>
        <dbReference type="ChEBI" id="CHEBI:190135"/>
    </ligand>
</feature>
<dbReference type="CDD" id="cd06221">
    <property type="entry name" value="sulfite_reductase_like"/>
    <property type="match status" value="1"/>
</dbReference>
<dbReference type="GO" id="GO:0050660">
    <property type="term" value="F:flavin adenine dinucleotide binding"/>
    <property type="evidence" value="ECO:0007669"/>
    <property type="project" value="InterPro"/>
</dbReference>
<dbReference type="EMBL" id="PFFQ01000059">
    <property type="protein sequence ID" value="PIW14472.1"/>
    <property type="molecule type" value="Genomic_DNA"/>
</dbReference>
<comment type="cofactor">
    <cofactor evidence="1">
        <name>[2Fe-2S] cluster</name>
        <dbReference type="ChEBI" id="CHEBI:190135"/>
    </cofactor>
    <text evidence="1">Binds 1 [2Fe-2S] cluster per subunit.</text>
</comment>
<gene>
    <name evidence="3" type="ORF">COW36_20750</name>
</gene>
<dbReference type="InterPro" id="IPR019480">
    <property type="entry name" value="Dihydroorotate_DH_Fe-S-bd"/>
</dbReference>
<dbReference type="InterPro" id="IPR050353">
    <property type="entry name" value="PyrK_electron_transfer"/>
</dbReference>
<keyword evidence="1" id="KW-0408">Iron</keyword>
<dbReference type="PRINTS" id="PR00371">
    <property type="entry name" value="FPNCR"/>
</dbReference>
<feature type="binding site" evidence="1">
    <location>
        <position position="245"/>
    </location>
    <ligand>
        <name>[2Fe-2S] cluster</name>
        <dbReference type="ChEBI" id="CHEBI:190135"/>
    </ligand>
</feature>
<dbReference type="Pfam" id="PF00175">
    <property type="entry name" value="NAD_binding_1"/>
    <property type="match status" value="1"/>
</dbReference>
<dbReference type="PANTHER" id="PTHR43513:SF1">
    <property type="entry name" value="ANAEROBIC SULFITE REDUCTASE SUBUNIT B"/>
    <property type="match status" value="1"/>
</dbReference>
<comment type="caution">
    <text evidence="3">The sequence shown here is derived from an EMBL/GenBank/DDBJ whole genome shotgun (WGS) entry which is preliminary data.</text>
</comment>
<dbReference type="SUPFAM" id="SSF63380">
    <property type="entry name" value="Riboflavin synthase domain-like"/>
    <property type="match status" value="1"/>
</dbReference>
<proteinExistence type="predicted"/>
<dbReference type="PROSITE" id="PS51384">
    <property type="entry name" value="FAD_FR"/>
    <property type="match status" value="1"/>
</dbReference>
<feature type="domain" description="FAD-binding FR-type" evidence="2">
    <location>
        <begin position="6"/>
        <end position="101"/>
    </location>
</feature>
<evidence type="ECO:0000313" key="4">
    <source>
        <dbReference type="Proteomes" id="UP000231019"/>
    </source>
</evidence>
<dbReference type="Gene3D" id="2.40.30.10">
    <property type="entry name" value="Translation factors"/>
    <property type="match status" value="1"/>
</dbReference>
<organism evidence="3 4">
    <name type="scientific">bacterium (Candidatus Blackallbacteria) CG17_big_fil_post_rev_8_21_14_2_50_48_46</name>
    <dbReference type="NCBI Taxonomy" id="2014261"/>
    <lineage>
        <taxon>Bacteria</taxon>
        <taxon>Candidatus Blackallbacteria</taxon>
    </lineage>
</organism>
<keyword evidence="1" id="KW-0001">2Fe-2S</keyword>
<keyword evidence="1" id="KW-0411">Iron-sulfur</keyword>
<dbReference type="PANTHER" id="PTHR43513">
    <property type="entry name" value="DIHYDROOROTATE DEHYDROGENASE B (NAD(+)), ELECTRON TRANSFER SUBUNIT"/>
    <property type="match status" value="1"/>
</dbReference>
<evidence type="ECO:0000259" key="2">
    <source>
        <dbReference type="PROSITE" id="PS51384"/>
    </source>
</evidence>
<dbReference type="Gene3D" id="3.40.50.80">
    <property type="entry name" value="Nucleotide-binding domain of ferredoxin-NADP reductase (FNR) module"/>
    <property type="match status" value="1"/>
</dbReference>
<dbReference type="InterPro" id="IPR039261">
    <property type="entry name" value="FNR_nucleotide-bd"/>
</dbReference>
<evidence type="ECO:0000313" key="3">
    <source>
        <dbReference type="EMBL" id="PIW14472.1"/>
    </source>
</evidence>
<dbReference type="PRINTS" id="PR00406">
    <property type="entry name" value="CYTB5RDTASE"/>
</dbReference>
<dbReference type="InterPro" id="IPR012165">
    <property type="entry name" value="Cyt_c3_hydrogenase_gsu"/>
</dbReference>
<reference evidence="3 4" key="1">
    <citation type="submission" date="2017-09" db="EMBL/GenBank/DDBJ databases">
        <title>Depth-based differentiation of microbial function through sediment-hosted aquifers and enrichment of novel symbionts in the deep terrestrial subsurface.</title>
        <authorList>
            <person name="Probst A.J."/>
            <person name="Ladd B."/>
            <person name="Jarett J.K."/>
            <person name="Geller-Mcgrath D.E."/>
            <person name="Sieber C.M."/>
            <person name="Emerson J.B."/>
            <person name="Anantharaman K."/>
            <person name="Thomas B.C."/>
            <person name="Malmstrom R."/>
            <person name="Stieglmeier M."/>
            <person name="Klingl A."/>
            <person name="Woyke T."/>
            <person name="Ryan C.M."/>
            <person name="Banfield J.F."/>
        </authorList>
    </citation>
    <scope>NUCLEOTIDE SEQUENCE [LARGE SCALE GENOMIC DNA]</scope>
    <source>
        <strain evidence="3">CG17_big_fil_post_rev_8_21_14_2_50_48_46</strain>
    </source>
</reference>
<dbReference type="GO" id="GO:0046872">
    <property type="term" value="F:metal ion binding"/>
    <property type="evidence" value="ECO:0007669"/>
    <property type="project" value="UniProtKB-KW"/>
</dbReference>
<evidence type="ECO:0000256" key="1">
    <source>
        <dbReference type="PIRSR" id="PIRSR006816-2"/>
    </source>
</evidence>
<dbReference type="SUPFAM" id="SSF52343">
    <property type="entry name" value="Ferredoxin reductase-like, C-terminal NADP-linked domain"/>
    <property type="match status" value="1"/>
</dbReference>
<dbReference type="AlphaFoldDB" id="A0A2M7FYX7"/>
<dbReference type="GO" id="GO:0016491">
    <property type="term" value="F:oxidoreductase activity"/>
    <property type="evidence" value="ECO:0007669"/>
    <property type="project" value="InterPro"/>
</dbReference>
<name>A0A2M7FYX7_9BACT</name>
<dbReference type="Proteomes" id="UP000231019">
    <property type="component" value="Unassembled WGS sequence"/>
</dbReference>
<dbReference type="GO" id="GO:0051537">
    <property type="term" value="F:2 iron, 2 sulfur cluster binding"/>
    <property type="evidence" value="ECO:0007669"/>
    <property type="project" value="UniProtKB-KW"/>
</dbReference>
<keyword evidence="1" id="KW-0479">Metal-binding</keyword>
<dbReference type="InterPro" id="IPR001709">
    <property type="entry name" value="Flavoprot_Pyr_Nucl_cyt_Rdtase"/>
</dbReference>
<sequence>MNPDPMLPAIWEVSAVKRENTLTATLELTGNQTFAFAPGQFNMLYLLGLGEIPISISGPAHEPQHLIHTIRAVGMVSRALTEVKPGTQLGVRGPFGSHWPLTAAEGQDLVIIAGGLGLAPVRPVIYKVLQEREKYGRVWLLYGARNPAEILYSEELHTWRSQFDLEVRLTLDRGDEHWRGAVGVVTTLIPRLALDPSCTLAMVCGPEIMMRFVAQALETEGLKQEQIYVSLERNMHCGIGLCGHCQLGPDFICKNGPVFRYDQVAKILTLREV</sequence>
<dbReference type="GO" id="GO:0006221">
    <property type="term" value="P:pyrimidine nucleotide biosynthetic process"/>
    <property type="evidence" value="ECO:0007669"/>
    <property type="project" value="InterPro"/>
</dbReference>